<dbReference type="PANTHER" id="PTHR33221:SF16">
    <property type="entry name" value="HTH-TYPE TRANSCRIPTIONAL REGULATOR SLR0846-RELATED"/>
    <property type="match status" value="1"/>
</dbReference>
<accession>S0ESR9</accession>
<dbReference type="InterPro" id="IPR036390">
    <property type="entry name" value="WH_DNA-bd_sf"/>
</dbReference>
<dbReference type="InterPro" id="IPR036388">
    <property type="entry name" value="WH-like_DNA-bd_sf"/>
</dbReference>
<dbReference type="PROSITE" id="PS51197">
    <property type="entry name" value="HTH_RRF2_2"/>
    <property type="match status" value="1"/>
</dbReference>
<dbReference type="OrthoDB" id="9808360at2"/>
<evidence type="ECO:0000313" key="2">
    <source>
        <dbReference type="Proteomes" id="UP000014227"/>
    </source>
</evidence>
<evidence type="ECO:0000313" key="1">
    <source>
        <dbReference type="EMBL" id="CCW34010.1"/>
    </source>
</evidence>
<keyword evidence="2" id="KW-1185">Reference proteome</keyword>
<dbReference type="AlphaFoldDB" id="S0ESR9"/>
<dbReference type="PANTHER" id="PTHR33221">
    <property type="entry name" value="WINGED HELIX-TURN-HELIX TRANSCRIPTIONAL REGULATOR, RRF2 FAMILY"/>
    <property type="match status" value="1"/>
</dbReference>
<dbReference type="SUPFAM" id="SSF46785">
    <property type="entry name" value="Winged helix' DNA-binding domain"/>
    <property type="match status" value="1"/>
</dbReference>
<dbReference type="GO" id="GO:0005829">
    <property type="term" value="C:cytosol"/>
    <property type="evidence" value="ECO:0007669"/>
    <property type="project" value="TreeGrafter"/>
</dbReference>
<name>S0ESR9_CHTCT</name>
<dbReference type="eggNOG" id="COG1959">
    <property type="taxonomic scope" value="Bacteria"/>
</dbReference>
<dbReference type="STRING" id="454171.CP488_00984"/>
<dbReference type="Proteomes" id="UP000014227">
    <property type="component" value="Chromosome I"/>
</dbReference>
<organism evidence="1 2">
    <name type="scientific">Chthonomonas calidirosea (strain DSM 23976 / ICMP 18418 / T49)</name>
    <dbReference type="NCBI Taxonomy" id="1303518"/>
    <lineage>
        <taxon>Bacteria</taxon>
        <taxon>Bacillati</taxon>
        <taxon>Armatimonadota</taxon>
        <taxon>Chthonomonadia</taxon>
        <taxon>Chthonomonadales</taxon>
        <taxon>Chthonomonadaceae</taxon>
        <taxon>Chthonomonas</taxon>
    </lineage>
</organism>
<dbReference type="InParanoid" id="S0ESR9"/>
<proteinExistence type="predicted"/>
<dbReference type="RefSeq" id="WP_016481574.1">
    <property type="nucleotide sequence ID" value="NC_021487.1"/>
</dbReference>
<dbReference type="FunCoup" id="S0ESR9">
    <property type="interactions" value="249"/>
</dbReference>
<dbReference type="GO" id="GO:0003700">
    <property type="term" value="F:DNA-binding transcription factor activity"/>
    <property type="evidence" value="ECO:0007669"/>
    <property type="project" value="TreeGrafter"/>
</dbReference>
<dbReference type="Pfam" id="PF02082">
    <property type="entry name" value="Rrf2"/>
    <property type="match status" value="1"/>
</dbReference>
<dbReference type="EMBL" id="HF951689">
    <property type="protein sequence ID" value="CCW34010.1"/>
    <property type="molecule type" value="Genomic_DNA"/>
</dbReference>
<dbReference type="InterPro" id="IPR030489">
    <property type="entry name" value="TR_Rrf2-type_CS"/>
</dbReference>
<dbReference type="PROSITE" id="PS01332">
    <property type="entry name" value="HTH_RRF2_1"/>
    <property type="match status" value="1"/>
</dbReference>
<dbReference type="HOGENOM" id="CLU_107144_0_1_0"/>
<dbReference type="Gene3D" id="1.10.10.10">
    <property type="entry name" value="Winged helix-like DNA-binding domain superfamily/Winged helix DNA-binding domain"/>
    <property type="match status" value="1"/>
</dbReference>
<dbReference type="KEGG" id="ccz:CCALI_00172"/>
<dbReference type="PATRIC" id="fig|1303518.3.peg.174"/>
<dbReference type="InterPro" id="IPR000944">
    <property type="entry name" value="Tscrpt_reg_Rrf2"/>
</dbReference>
<dbReference type="NCBIfam" id="TIGR00738">
    <property type="entry name" value="rrf2_super"/>
    <property type="match status" value="1"/>
</dbReference>
<sequence length="148" mass="15853">MSFFNAKLRYGLCAAVDLAMQPPSRACQSREIAARQNIPGPYLDQILAALKGAGIVRSIRGAGGGYVLAKPADKITVGDVVCALLRTDRLFAGPEEPIANAPSIAWVVHEFEEQVEEAISNILYSTTLADLVIRKQSLDDALSIMPGI</sequence>
<reference evidence="2" key="1">
    <citation type="submission" date="2013-03" db="EMBL/GenBank/DDBJ databases">
        <title>Genome sequence of Chthonomonas calidirosea, the first sequenced genome from the Armatimonadetes phylum (formally candidate division OP10).</title>
        <authorList>
            <person name="Lee K.C.Y."/>
            <person name="Morgan X.C."/>
            <person name="Dunfield P.F."/>
            <person name="Tamas I."/>
            <person name="Houghton K.M."/>
            <person name="Vyssotski M."/>
            <person name="Ryan J.L.J."/>
            <person name="Lagutin K."/>
            <person name="McDonald I.R."/>
            <person name="Stott M.B."/>
        </authorList>
    </citation>
    <scope>NUCLEOTIDE SEQUENCE [LARGE SCALE GENOMIC DNA]</scope>
    <source>
        <strain evidence="2">DSM 23976 / ICMP 18418 / T49</strain>
    </source>
</reference>
<protein>
    <submittedName>
        <fullName evidence="1">Transcriptional regulator, BadM/Rrf2 family</fullName>
    </submittedName>
</protein>
<gene>
    <name evidence="1" type="ORF">CCALI_00172</name>
</gene>